<evidence type="ECO:0000256" key="1">
    <source>
        <dbReference type="SAM" id="MobiDB-lite"/>
    </source>
</evidence>
<sequence>MGDQGCSDIGSKMRFDLLLIQTNFKDASSRSTAVSVVKKAIMLLLVKGGSKEKELRYKCNEISCFIFISLNVEKLATKFDLVQVNGEDDSIGQASANPSQQKSQTNGGNRTNETSANQAHSVPRGIQSTRNMFESNAQVSNPSSSSTRARTVKTNTKSYAKKNNVWKP</sequence>
<accession>A0AAD4W5Q6</accession>
<feature type="compositionally biased region" description="Low complexity" evidence="1">
    <location>
        <begin position="135"/>
        <end position="146"/>
    </location>
</feature>
<comment type="caution">
    <text evidence="2">The sequence shown here is derived from an EMBL/GenBank/DDBJ whole genome shotgun (WGS) entry which is preliminary data.</text>
</comment>
<evidence type="ECO:0000313" key="2">
    <source>
        <dbReference type="EMBL" id="KAI5336061.1"/>
    </source>
</evidence>
<proteinExistence type="predicted"/>
<feature type="compositionally biased region" description="Polar residues" evidence="1">
    <location>
        <begin position="147"/>
        <end position="158"/>
    </location>
</feature>
<feature type="region of interest" description="Disordered" evidence="1">
    <location>
        <begin position="89"/>
        <end position="168"/>
    </location>
</feature>
<name>A0AAD4W5Q6_PRUDU</name>
<organism evidence="2 3">
    <name type="scientific">Prunus dulcis</name>
    <name type="common">Almond</name>
    <name type="synonym">Amygdalus dulcis</name>
    <dbReference type="NCBI Taxonomy" id="3755"/>
    <lineage>
        <taxon>Eukaryota</taxon>
        <taxon>Viridiplantae</taxon>
        <taxon>Streptophyta</taxon>
        <taxon>Embryophyta</taxon>
        <taxon>Tracheophyta</taxon>
        <taxon>Spermatophyta</taxon>
        <taxon>Magnoliopsida</taxon>
        <taxon>eudicotyledons</taxon>
        <taxon>Gunneridae</taxon>
        <taxon>Pentapetalae</taxon>
        <taxon>rosids</taxon>
        <taxon>fabids</taxon>
        <taxon>Rosales</taxon>
        <taxon>Rosaceae</taxon>
        <taxon>Amygdaloideae</taxon>
        <taxon>Amygdaleae</taxon>
        <taxon>Prunus</taxon>
    </lineage>
</organism>
<gene>
    <name evidence="2" type="ORF">L3X38_026195</name>
</gene>
<keyword evidence="3" id="KW-1185">Reference proteome</keyword>
<evidence type="ECO:0000313" key="3">
    <source>
        <dbReference type="Proteomes" id="UP001054821"/>
    </source>
</evidence>
<dbReference type="Proteomes" id="UP001054821">
    <property type="component" value="Chromosome 4"/>
</dbReference>
<dbReference type="AlphaFoldDB" id="A0AAD4W5Q6"/>
<dbReference type="EMBL" id="JAJFAZ020000004">
    <property type="protein sequence ID" value="KAI5336061.1"/>
    <property type="molecule type" value="Genomic_DNA"/>
</dbReference>
<protein>
    <submittedName>
        <fullName evidence="2">Uncharacterized protein</fullName>
    </submittedName>
</protein>
<reference evidence="2 3" key="1">
    <citation type="journal article" date="2022" name="G3 (Bethesda)">
        <title>Whole-genome sequence and methylome profiling of the almond [Prunus dulcis (Mill.) D.A. Webb] cultivar 'Nonpareil'.</title>
        <authorList>
            <person name="D'Amico-Willman K.M."/>
            <person name="Ouma W.Z."/>
            <person name="Meulia T."/>
            <person name="Sideli G.M."/>
            <person name="Gradziel T.M."/>
            <person name="Fresnedo-Ramirez J."/>
        </authorList>
    </citation>
    <scope>NUCLEOTIDE SEQUENCE [LARGE SCALE GENOMIC DNA]</scope>
    <source>
        <strain evidence="2">Clone GOH B32 T37-40</strain>
    </source>
</reference>
<feature type="compositionally biased region" description="Polar residues" evidence="1">
    <location>
        <begin position="92"/>
        <end position="134"/>
    </location>
</feature>